<dbReference type="GeneID" id="63832057"/>
<gene>
    <name evidence="2" type="ORF">M406DRAFT_100943</name>
</gene>
<organism evidence="2 3">
    <name type="scientific">Cryphonectria parasitica (strain ATCC 38755 / EP155)</name>
    <dbReference type="NCBI Taxonomy" id="660469"/>
    <lineage>
        <taxon>Eukaryota</taxon>
        <taxon>Fungi</taxon>
        <taxon>Dikarya</taxon>
        <taxon>Ascomycota</taxon>
        <taxon>Pezizomycotina</taxon>
        <taxon>Sordariomycetes</taxon>
        <taxon>Sordariomycetidae</taxon>
        <taxon>Diaporthales</taxon>
        <taxon>Cryphonectriaceae</taxon>
        <taxon>Cryphonectria-Endothia species complex</taxon>
        <taxon>Cryphonectria</taxon>
    </lineage>
</organism>
<evidence type="ECO:0000313" key="2">
    <source>
        <dbReference type="EMBL" id="KAF3770626.1"/>
    </source>
</evidence>
<keyword evidence="1" id="KW-1133">Transmembrane helix</keyword>
<name>A0A9P4YC37_CRYP1</name>
<dbReference type="Proteomes" id="UP000803844">
    <property type="component" value="Unassembled WGS sequence"/>
</dbReference>
<dbReference type="RefSeq" id="XP_040781587.1">
    <property type="nucleotide sequence ID" value="XM_040914928.1"/>
</dbReference>
<evidence type="ECO:0000256" key="1">
    <source>
        <dbReference type="SAM" id="Phobius"/>
    </source>
</evidence>
<comment type="caution">
    <text evidence="2">The sequence shown here is derived from an EMBL/GenBank/DDBJ whole genome shotgun (WGS) entry which is preliminary data.</text>
</comment>
<keyword evidence="1" id="KW-0812">Transmembrane</keyword>
<proteinExistence type="predicted"/>
<protein>
    <submittedName>
        <fullName evidence="2">Uncharacterized protein</fullName>
    </submittedName>
</protein>
<dbReference type="AlphaFoldDB" id="A0A9P4YC37"/>
<sequence length="88" mass="9718">MGLMDGNDESVARVASCQTTQTVYHCNATFFSPSASLSLSSAFSIFLFLSVLFYFLLHSLPLMVEQEGQPSRVQQMVRLPSPQKALTI</sequence>
<evidence type="ECO:0000313" key="3">
    <source>
        <dbReference type="Proteomes" id="UP000803844"/>
    </source>
</evidence>
<keyword evidence="3" id="KW-1185">Reference proteome</keyword>
<keyword evidence="1" id="KW-0472">Membrane</keyword>
<feature type="transmembrane region" description="Helical" evidence="1">
    <location>
        <begin position="37"/>
        <end position="57"/>
    </location>
</feature>
<dbReference type="EMBL" id="MU032344">
    <property type="protein sequence ID" value="KAF3770626.1"/>
    <property type="molecule type" value="Genomic_DNA"/>
</dbReference>
<accession>A0A9P4YC37</accession>
<reference evidence="2" key="1">
    <citation type="journal article" date="2020" name="Phytopathology">
        <title>Genome sequence of the chestnut blight fungus Cryphonectria parasitica EP155: A fundamental resource for an archetypical invasive plant pathogen.</title>
        <authorList>
            <person name="Crouch J.A."/>
            <person name="Dawe A."/>
            <person name="Aerts A."/>
            <person name="Barry K."/>
            <person name="Churchill A.C.L."/>
            <person name="Grimwood J."/>
            <person name="Hillman B."/>
            <person name="Milgroom M.G."/>
            <person name="Pangilinan J."/>
            <person name="Smith M."/>
            <person name="Salamov A."/>
            <person name="Schmutz J."/>
            <person name="Yadav J."/>
            <person name="Grigoriev I.V."/>
            <person name="Nuss D."/>
        </authorList>
    </citation>
    <scope>NUCLEOTIDE SEQUENCE</scope>
    <source>
        <strain evidence="2">EP155</strain>
    </source>
</reference>